<keyword evidence="1" id="KW-0812">Transmembrane</keyword>
<keyword evidence="1" id="KW-1133">Transmembrane helix</keyword>
<dbReference type="EMBL" id="NBCO01000030">
    <property type="protein sequence ID" value="ORC86169.1"/>
    <property type="molecule type" value="Genomic_DNA"/>
</dbReference>
<dbReference type="STRING" id="67003.A0A1X0NPR3"/>
<protein>
    <submittedName>
        <fullName evidence="2">Putative ferric reductase</fullName>
    </submittedName>
</protein>
<reference evidence="2 3" key="1">
    <citation type="submission" date="2017-03" db="EMBL/GenBank/DDBJ databases">
        <title>An alternative strategy for trypanosome survival in the mammalian bloodstream revealed through genome and transcriptome analysis of the ubiquitous bovine parasite Trypanosoma (Megatrypanum) theileri.</title>
        <authorList>
            <person name="Kelly S."/>
            <person name="Ivens A."/>
            <person name="Mott A."/>
            <person name="O'Neill E."/>
            <person name="Emms D."/>
            <person name="Macleod O."/>
            <person name="Voorheis P."/>
            <person name="Matthews J."/>
            <person name="Matthews K."/>
            <person name="Carrington M."/>
        </authorList>
    </citation>
    <scope>NUCLEOTIDE SEQUENCE [LARGE SCALE GENOMIC DNA]</scope>
    <source>
        <strain evidence="2">Edinburgh</strain>
    </source>
</reference>
<sequence>MPKKKEDDYDSLLDTAPQPKKIGARIYATFCILSGITSLGIASMGFGWWNGADYFHQGVYPNGWVGYDVFTFIGLLLFTVFSSSGVTLLYVGVSTLMRLWSGILGLAVFGALGVVLVVVGSLGMVWGNETMQCLGIFCVDTTKYVVVPGARPEAGLGFRSMIGMTAFFSLVPMGLVILAQV</sequence>
<feature type="non-terminal residue" evidence="2">
    <location>
        <position position="181"/>
    </location>
</feature>
<feature type="transmembrane region" description="Helical" evidence="1">
    <location>
        <begin position="161"/>
        <end position="179"/>
    </location>
</feature>
<organism evidence="2 3">
    <name type="scientific">Trypanosoma theileri</name>
    <dbReference type="NCBI Taxonomy" id="67003"/>
    <lineage>
        <taxon>Eukaryota</taxon>
        <taxon>Discoba</taxon>
        <taxon>Euglenozoa</taxon>
        <taxon>Kinetoplastea</taxon>
        <taxon>Metakinetoplastina</taxon>
        <taxon>Trypanosomatida</taxon>
        <taxon>Trypanosomatidae</taxon>
        <taxon>Trypanosoma</taxon>
    </lineage>
</organism>
<dbReference type="RefSeq" id="XP_028880235.1">
    <property type="nucleotide sequence ID" value="XM_029028532.1"/>
</dbReference>
<feature type="transmembrane region" description="Helical" evidence="1">
    <location>
        <begin position="103"/>
        <end position="126"/>
    </location>
</feature>
<dbReference type="AlphaFoldDB" id="A0A1X0NPR3"/>
<keyword evidence="3" id="KW-1185">Reference proteome</keyword>
<proteinExistence type="predicted"/>
<evidence type="ECO:0000256" key="1">
    <source>
        <dbReference type="SAM" id="Phobius"/>
    </source>
</evidence>
<feature type="transmembrane region" description="Helical" evidence="1">
    <location>
        <begin position="26"/>
        <end position="49"/>
    </location>
</feature>
<gene>
    <name evidence="2" type="ORF">TM35_000302090</name>
</gene>
<keyword evidence="1" id="KW-0472">Membrane</keyword>
<accession>A0A1X0NPR3</accession>
<evidence type="ECO:0000313" key="3">
    <source>
        <dbReference type="Proteomes" id="UP000192257"/>
    </source>
</evidence>
<name>A0A1X0NPR3_9TRYP</name>
<evidence type="ECO:0000313" key="2">
    <source>
        <dbReference type="EMBL" id="ORC86169.1"/>
    </source>
</evidence>
<dbReference type="Proteomes" id="UP000192257">
    <property type="component" value="Unassembled WGS sequence"/>
</dbReference>
<dbReference type="OrthoDB" id="247659at2759"/>
<dbReference type="GeneID" id="39988312"/>
<comment type="caution">
    <text evidence="2">The sequence shown here is derived from an EMBL/GenBank/DDBJ whole genome shotgun (WGS) entry which is preliminary data.</text>
</comment>
<feature type="transmembrane region" description="Helical" evidence="1">
    <location>
        <begin position="69"/>
        <end position="91"/>
    </location>
</feature>
<dbReference type="VEuPathDB" id="TriTrypDB:TM35_000302090"/>